<evidence type="ECO:0000313" key="1">
    <source>
        <dbReference type="EMBL" id="MCM2394396.1"/>
    </source>
</evidence>
<evidence type="ECO:0000313" key="2">
    <source>
        <dbReference type="Proteomes" id="UP001431429"/>
    </source>
</evidence>
<dbReference type="Proteomes" id="UP001431429">
    <property type="component" value="Unassembled WGS sequence"/>
</dbReference>
<organism evidence="1 2">
    <name type="scientific">Streptomyces albipurpureus</name>
    <dbReference type="NCBI Taxonomy" id="2897419"/>
    <lineage>
        <taxon>Bacteria</taxon>
        <taxon>Bacillati</taxon>
        <taxon>Actinomycetota</taxon>
        <taxon>Actinomycetes</taxon>
        <taxon>Kitasatosporales</taxon>
        <taxon>Streptomycetaceae</taxon>
        <taxon>Streptomyces</taxon>
    </lineage>
</organism>
<comment type="caution">
    <text evidence="1">The sequence shown here is derived from an EMBL/GenBank/DDBJ whole genome shotgun (WGS) entry which is preliminary data.</text>
</comment>
<protein>
    <recommendedName>
        <fullName evidence="3">Zinc-finger domain-containing protein</fullName>
    </recommendedName>
</protein>
<sequence>MSDDLYDRYLAAGRRVTDHQQNCPVCRAEQRCEAGDRLWKLFSRLQDAYLKDRKR</sequence>
<dbReference type="RefSeq" id="WP_250924671.1">
    <property type="nucleotide sequence ID" value="NZ_JAMQAW010000125.1"/>
</dbReference>
<keyword evidence="2" id="KW-1185">Reference proteome</keyword>
<proteinExistence type="predicted"/>
<name>A0ABT0V0Y2_9ACTN</name>
<evidence type="ECO:0008006" key="3">
    <source>
        <dbReference type="Google" id="ProtNLM"/>
    </source>
</evidence>
<dbReference type="EMBL" id="JAMQAW010000125">
    <property type="protein sequence ID" value="MCM2394396.1"/>
    <property type="molecule type" value="Genomic_DNA"/>
</dbReference>
<gene>
    <name evidence="1" type="ORF">NBG84_40055</name>
</gene>
<accession>A0ABT0V0Y2</accession>
<reference evidence="1" key="1">
    <citation type="submission" date="2022-06" db="EMBL/GenBank/DDBJ databases">
        <title>Genome public.</title>
        <authorList>
            <person name="Sun Q."/>
        </authorList>
    </citation>
    <scope>NUCLEOTIDE SEQUENCE</scope>
    <source>
        <strain evidence="1">CWNU-1</strain>
    </source>
</reference>